<feature type="region of interest" description="Disordered" evidence="10">
    <location>
        <begin position="616"/>
        <end position="639"/>
    </location>
</feature>
<proteinExistence type="inferred from homology"/>
<evidence type="ECO:0000256" key="7">
    <source>
        <dbReference type="ARBA" id="ARBA00023014"/>
    </source>
</evidence>
<evidence type="ECO:0000256" key="3">
    <source>
        <dbReference type="ARBA" id="ARBA00022723"/>
    </source>
</evidence>
<dbReference type="Gene3D" id="3.30.70.20">
    <property type="match status" value="1"/>
</dbReference>
<comment type="cofactor">
    <cofactor evidence="8">
        <name>[4Fe-4S] cluster</name>
        <dbReference type="ChEBI" id="CHEBI:49883"/>
    </cofactor>
    <text evidence="8">Binds 2 [4Fe-4S] clusters per subunit.</text>
</comment>
<dbReference type="Gene3D" id="3.40.50.11540">
    <property type="entry name" value="NADH-ubiquinone oxidoreductase 51kDa subunit"/>
    <property type="match status" value="1"/>
</dbReference>
<evidence type="ECO:0000313" key="13">
    <source>
        <dbReference type="Proteomes" id="UP000731465"/>
    </source>
</evidence>
<dbReference type="InterPro" id="IPR010208">
    <property type="entry name" value="Ion_transpt_RnfC/RsxC"/>
</dbReference>
<dbReference type="NCBIfam" id="TIGR01945">
    <property type="entry name" value="rnfC"/>
    <property type="match status" value="1"/>
</dbReference>
<dbReference type="InterPro" id="IPR017896">
    <property type="entry name" value="4Fe4S_Fe-S-bd"/>
</dbReference>
<comment type="function">
    <text evidence="8">Part of a membrane-bound complex that couples electron transfer with translocation of ions across the membrane.</text>
</comment>
<keyword evidence="5 8" id="KW-0249">Electron transport</keyword>
<feature type="binding site" evidence="8">
    <location>
        <position position="389"/>
    </location>
    <ligand>
        <name>[4Fe-4S] cluster</name>
        <dbReference type="ChEBI" id="CHEBI:49883"/>
        <label>1</label>
    </ligand>
</feature>
<keyword evidence="8" id="KW-0997">Cell inner membrane</keyword>
<dbReference type="EC" id="7.-.-.-" evidence="8"/>
<keyword evidence="6 8" id="KW-0408">Iron</keyword>
<evidence type="ECO:0000256" key="6">
    <source>
        <dbReference type="ARBA" id="ARBA00023004"/>
    </source>
</evidence>
<feature type="binding site" evidence="8">
    <location>
        <position position="425"/>
    </location>
    <ligand>
        <name>[4Fe-4S] cluster</name>
        <dbReference type="ChEBI" id="CHEBI:49883"/>
        <label>2</label>
    </ligand>
</feature>
<keyword evidence="7 8" id="KW-0411">Iron-sulfur</keyword>
<reference evidence="12 13" key="1">
    <citation type="submission" date="2021-03" db="EMBL/GenBank/DDBJ databases">
        <title>Succinivibrio sp. nov. isolated from feces of cow.</title>
        <authorList>
            <person name="Choi J.-Y."/>
        </authorList>
    </citation>
    <scope>NUCLEOTIDE SEQUENCE [LARGE SCALE GENOMIC DNA]</scope>
    <source>
        <strain evidence="12 13">AGMB01872</strain>
    </source>
</reference>
<evidence type="ECO:0000313" key="12">
    <source>
        <dbReference type="EMBL" id="MBW7569370.1"/>
    </source>
</evidence>
<dbReference type="Pfam" id="PF13375">
    <property type="entry name" value="RnfC_N"/>
    <property type="match status" value="1"/>
</dbReference>
<comment type="similarity">
    <text evidence="8">Belongs to the 4Fe4S bacterial-type ferredoxin family. RnfC subfamily.</text>
</comment>
<name>A0ABS7DDJ5_9GAMM</name>
<dbReference type="InterPro" id="IPR011538">
    <property type="entry name" value="Nuo51_FMN-bd"/>
</dbReference>
<keyword evidence="13" id="KW-1185">Reference proteome</keyword>
<dbReference type="InterPro" id="IPR037225">
    <property type="entry name" value="Nuo51_FMN-bd_sf"/>
</dbReference>
<feature type="coiled-coil region" evidence="9">
    <location>
        <begin position="457"/>
        <end position="494"/>
    </location>
</feature>
<dbReference type="EMBL" id="JAGFNY010000001">
    <property type="protein sequence ID" value="MBW7569370.1"/>
    <property type="molecule type" value="Genomic_DNA"/>
</dbReference>
<dbReference type="InterPro" id="IPR017900">
    <property type="entry name" value="4Fe4S_Fe_S_CS"/>
</dbReference>
<dbReference type="HAMAP" id="MF_00461">
    <property type="entry name" value="RsxC_RnfC"/>
    <property type="match status" value="1"/>
</dbReference>
<dbReference type="PANTHER" id="PTHR43034">
    <property type="entry name" value="ION-TRANSLOCATING OXIDOREDUCTASE COMPLEX SUBUNIT C"/>
    <property type="match status" value="1"/>
</dbReference>
<dbReference type="SUPFAM" id="SSF46548">
    <property type="entry name" value="alpha-helical ferredoxin"/>
    <property type="match status" value="1"/>
</dbReference>
<dbReference type="PANTHER" id="PTHR43034:SF2">
    <property type="entry name" value="ION-TRANSLOCATING OXIDOREDUCTASE COMPLEX SUBUNIT C"/>
    <property type="match status" value="1"/>
</dbReference>
<dbReference type="Pfam" id="PF13183">
    <property type="entry name" value="Fer4_8"/>
    <property type="match status" value="1"/>
</dbReference>
<keyword evidence="8" id="KW-0472">Membrane</keyword>
<evidence type="ECO:0000256" key="2">
    <source>
        <dbReference type="ARBA" id="ARBA00022485"/>
    </source>
</evidence>
<evidence type="ECO:0000259" key="11">
    <source>
        <dbReference type="PROSITE" id="PS51379"/>
    </source>
</evidence>
<dbReference type="InterPro" id="IPR026902">
    <property type="entry name" value="RnfC_N"/>
</dbReference>
<comment type="caution">
    <text evidence="12">The sequence shown here is derived from an EMBL/GenBank/DDBJ whole genome shotgun (WGS) entry which is preliminary data.</text>
</comment>
<dbReference type="SUPFAM" id="SSF142019">
    <property type="entry name" value="Nqo1 FMN-binding domain-like"/>
    <property type="match status" value="1"/>
</dbReference>
<protein>
    <recommendedName>
        <fullName evidence="8">Ion-translocating oxidoreductase complex subunit C</fullName>
        <ecNumber evidence="8">7.-.-.-</ecNumber>
    </recommendedName>
    <alternativeName>
        <fullName evidence="8">Rnf electron transport complex subunit C</fullName>
    </alternativeName>
</protein>
<evidence type="ECO:0000256" key="4">
    <source>
        <dbReference type="ARBA" id="ARBA00022737"/>
    </source>
</evidence>
<evidence type="ECO:0000256" key="5">
    <source>
        <dbReference type="ARBA" id="ARBA00022982"/>
    </source>
</evidence>
<keyword evidence="8" id="KW-1278">Translocase</keyword>
<feature type="binding site" evidence="8">
    <location>
        <position position="383"/>
    </location>
    <ligand>
        <name>[4Fe-4S] cluster</name>
        <dbReference type="ChEBI" id="CHEBI:49883"/>
        <label>1</label>
    </ligand>
</feature>
<gene>
    <name evidence="12" type="primary">rsxC</name>
    <name evidence="8" type="synonym">rnfC</name>
    <name evidence="12" type="ORF">J5V48_00470</name>
</gene>
<organism evidence="12 13">
    <name type="scientific">Succinivibrio faecicola</name>
    <dbReference type="NCBI Taxonomy" id="2820300"/>
    <lineage>
        <taxon>Bacteria</taxon>
        <taxon>Pseudomonadati</taxon>
        <taxon>Pseudomonadota</taxon>
        <taxon>Gammaproteobacteria</taxon>
        <taxon>Aeromonadales</taxon>
        <taxon>Succinivibrionaceae</taxon>
        <taxon>Succinivibrio</taxon>
    </lineage>
</organism>
<comment type="subcellular location">
    <subcellularLocation>
        <location evidence="8">Cell inner membrane</location>
        <topology evidence="8">Peripheral membrane protein</topology>
    </subcellularLocation>
</comment>
<keyword evidence="4 8" id="KW-0677">Repeat</keyword>
<dbReference type="Proteomes" id="UP000731465">
    <property type="component" value="Unassembled WGS sequence"/>
</dbReference>
<feature type="domain" description="4Fe-4S ferredoxin-type" evidence="11">
    <location>
        <begin position="373"/>
        <end position="403"/>
    </location>
</feature>
<accession>A0ABS7DDJ5</accession>
<dbReference type="NCBIfam" id="NF003454">
    <property type="entry name" value="PRK05035.1"/>
    <property type="match status" value="1"/>
</dbReference>
<keyword evidence="2 8" id="KW-0004">4Fe-4S</keyword>
<feature type="binding site" evidence="8">
    <location>
        <position position="428"/>
    </location>
    <ligand>
        <name>[4Fe-4S] cluster</name>
        <dbReference type="ChEBI" id="CHEBI:49883"/>
        <label>2</label>
    </ligand>
</feature>
<keyword evidence="9" id="KW-0175">Coiled coil</keyword>
<dbReference type="Pfam" id="PF01512">
    <property type="entry name" value="Complex1_51K"/>
    <property type="match status" value="1"/>
</dbReference>
<evidence type="ECO:0000256" key="10">
    <source>
        <dbReference type="SAM" id="MobiDB-lite"/>
    </source>
</evidence>
<keyword evidence="8" id="KW-1003">Cell membrane</keyword>
<evidence type="ECO:0000256" key="9">
    <source>
        <dbReference type="SAM" id="Coils"/>
    </source>
</evidence>
<feature type="binding site" evidence="8">
    <location>
        <position position="422"/>
    </location>
    <ligand>
        <name>[4Fe-4S] cluster</name>
        <dbReference type="ChEBI" id="CHEBI:49883"/>
        <label>2</label>
    </ligand>
</feature>
<feature type="binding site" evidence="8">
    <location>
        <position position="393"/>
    </location>
    <ligand>
        <name>[4Fe-4S] cluster</name>
        <dbReference type="ChEBI" id="CHEBI:49883"/>
        <label>2</label>
    </ligand>
</feature>
<feature type="binding site" evidence="8">
    <location>
        <position position="432"/>
    </location>
    <ligand>
        <name>[4Fe-4S] cluster</name>
        <dbReference type="ChEBI" id="CHEBI:49883"/>
        <label>1</label>
    </ligand>
</feature>
<dbReference type="PROSITE" id="PS51379">
    <property type="entry name" value="4FE4S_FER_2"/>
    <property type="match status" value="1"/>
</dbReference>
<feature type="binding site" evidence="8">
    <location>
        <position position="386"/>
    </location>
    <ligand>
        <name>[4Fe-4S] cluster</name>
        <dbReference type="ChEBI" id="CHEBI:49883"/>
        <label>1</label>
    </ligand>
</feature>
<dbReference type="PROSITE" id="PS00198">
    <property type="entry name" value="4FE4S_FER_1"/>
    <property type="match status" value="2"/>
</dbReference>
<dbReference type="RefSeq" id="WP_219935825.1">
    <property type="nucleotide sequence ID" value="NZ_JAGFNY010000001.1"/>
</dbReference>
<keyword evidence="3 8" id="KW-0479">Metal-binding</keyword>
<evidence type="ECO:0000256" key="8">
    <source>
        <dbReference type="HAMAP-Rule" id="MF_00461"/>
    </source>
</evidence>
<keyword evidence="1 8" id="KW-0813">Transport</keyword>
<sequence length="674" mass="74614">MILSSKQLKKIAQEKIFRFFGGIKPKEMKDTTDSIIEELKIPSLICLPIERHLGGDGELLVNVGDHVKRGQKLTQPNEKSRLVPVHASTSGTVSSISKEILPHPSGYTGLCITIKPDGFDEAVDASPIADWENQDRELLLARIKDFGVEGMGGAQFQTEAKLSSAVRANPESTNILIINGCECEPAITCDDRLMQEKATDIALGIKILKKILNPKITIVAIEDNKKKAIAAMTQALSDIASIRILPTKYPTGAARNVIKAVTGIEIPYKAHTSEAGIVINNVATVLSIKEAIVDGIPVTSRVVTVTGDSLRRKANIRVRLGTSVRFLLSNLGLNPEYHQRIILGGPMMGFTLPTIDVPITKSNSCVLAPTTEQIPRLKESSNCIRCGRCARVCPSRLVPYQMYSQSKAHNHAACQKAGIFDCSLCGACSYVCPSFIPLTAQFRYEKAVEKHIYDAEVRNARAKQRMLDKELRLKKEEEERQLRKQKALEKIKAQKEAEAKMTPEELAKAKAKALEEAKLLAKQRKEAMLAGKKTEEMSSNASEKERLEKLKLSKMRAKEIAMHQGHQEKSILPESNIITEETKTDNMEEKIVSLPDSLRKSAGRKDIGFVIKTYDEIPPSDNKPKLVGLEPDDSLQNPEPKKVIPQVLLSHNLNVEKEIVLPKALKKKTIRTKK</sequence>
<comment type="subunit">
    <text evidence="8">The complex is composed of six subunits: RnfA, RnfB, RnfC, RnfD, RnfE and RnfG.</text>
</comment>
<evidence type="ECO:0000256" key="1">
    <source>
        <dbReference type="ARBA" id="ARBA00022448"/>
    </source>
</evidence>